<evidence type="ECO:0000256" key="2">
    <source>
        <dbReference type="SAM" id="MobiDB-lite"/>
    </source>
</evidence>
<dbReference type="GO" id="GO:0005737">
    <property type="term" value="C:cytoplasm"/>
    <property type="evidence" value="ECO:0007669"/>
    <property type="project" value="TreeGrafter"/>
</dbReference>
<keyword evidence="1" id="KW-0547">Nucleotide-binding</keyword>
<dbReference type="InterPro" id="IPR017441">
    <property type="entry name" value="Protein_kinase_ATP_BS"/>
</dbReference>
<dbReference type="Gene3D" id="1.10.510.10">
    <property type="entry name" value="Transferase(Phosphotransferase) domain 1"/>
    <property type="match status" value="1"/>
</dbReference>
<feature type="region of interest" description="Disordered" evidence="2">
    <location>
        <begin position="321"/>
        <end position="415"/>
    </location>
</feature>
<dbReference type="Pfam" id="PF00069">
    <property type="entry name" value="Pkinase"/>
    <property type="match status" value="1"/>
</dbReference>
<dbReference type="GO" id="GO:0005524">
    <property type="term" value="F:ATP binding"/>
    <property type="evidence" value="ECO:0007669"/>
    <property type="project" value="UniProtKB-UniRule"/>
</dbReference>
<dbReference type="GO" id="GO:0005634">
    <property type="term" value="C:nucleus"/>
    <property type="evidence" value="ECO:0007669"/>
    <property type="project" value="TreeGrafter"/>
</dbReference>
<evidence type="ECO:0000259" key="3">
    <source>
        <dbReference type="PROSITE" id="PS50011"/>
    </source>
</evidence>
<feature type="compositionally biased region" description="Polar residues" evidence="2">
    <location>
        <begin position="326"/>
        <end position="339"/>
    </location>
</feature>
<dbReference type="GO" id="GO:0004674">
    <property type="term" value="F:protein serine/threonine kinase activity"/>
    <property type="evidence" value="ECO:0007669"/>
    <property type="project" value="TreeGrafter"/>
</dbReference>
<keyword evidence="1" id="KW-0067">ATP-binding</keyword>
<gene>
    <name evidence="4" type="ORF">Vbra_967</name>
</gene>
<feature type="region of interest" description="Disordered" evidence="2">
    <location>
        <begin position="44"/>
        <end position="89"/>
    </location>
</feature>
<proteinExistence type="predicted"/>
<dbReference type="STRING" id="1169540.A0A0G4GPG2"/>
<dbReference type="PROSITE" id="PS00107">
    <property type="entry name" value="PROTEIN_KINASE_ATP"/>
    <property type="match status" value="1"/>
</dbReference>
<name>A0A0G4GPG2_VITBC</name>
<dbReference type="InterPro" id="IPR000719">
    <property type="entry name" value="Prot_kinase_dom"/>
</dbReference>
<feature type="domain" description="Protein kinase" evidence="3">
    <location>
        <begin position="21"/>
        <end position="316"/>
    </location>
</feature>
<organism evidence="4 5">
    <name type="scientific">Vitrella brassicaformis (strain CCMP3155)</name>
    <dbReference type="NCBI Taxonomy" id="1169540"/>
    <lineage>
        <taxon>Eukaryota</taxon>
        <taxon>Sar</taxon>
        <taxon>Alveolata</taxon>
        <taxon>Colpodellida</taxon>
        <taxon>Vitrellaceae</taxon>
        <taxon>Vitrella</taxon>
    </lineage>
</organism>
<evidence type="ECO:0000313" key="4">
    <source>
        <dbReference type="EMBL" id="CEM32249.1"/>
    </source>
</evidence>
<keyword evidence="5" id="KW-1185">Reference proteome</keyword>
<dbReference type="PhylomeDB" id="A0A0G4GPG2"/>
<dbReference type="PROSITE" id="PS50011">
    <property type="entry name" value="PROTEIN_KINASE_DOM"/>
    <property type="match status" value="1"/>
</dbReference>
<dbReference type="EMBL" id="CDMY01000748">
    <property type="protein sequence ID" value="CEM32249.1"/>
    <property type="molecule type" value="Genomic_DNA"/>
</dbReference>
<dbReference type="AlphaFoldDB" id="A0A0G4GPG2"/>
<dbReference type="PANTHER" id="PTHR44167:SF24">
    <property type="entry name" value="SERINE_THREONINE-PROTEIN KINASE CHK2"/>
    <property type="match status" value="1"/>
</dbReference>
<dbReference type="GO" id="GO:0044773">
    <property type="term" value="P:mitotic DNA damage checkpoint signaling"/>
    <property type="evidence" value="ECO:0007669"/>
    <property type="project" value="TreeGrafter"/>
</dbReference>
<dbReference type="Gene3D" id="3.30.200.20">
    <property type="entry name" value="Phosphorylase Kinase, domain 1"/>
    <property type="match status" value="1"/>
</dbReference>
<dbReference type="OMA" id="HYEIGAV"/>
<dbReference type="InterPro" id="IPR011009">
    <property type="entry name" value="Kinase-like_dom_sf"/>
</dbReference>
<evidence type="ECO:0000256" key="1">
    <source>
        <dbReference type="PROSITE-ProRule" id="PRU10141"/>
    </source>
</evidence>
<feature type="binding site" evidence="1">
    <location>
        <position position="50"/>
    </location>
    <ligand>
        <name>ATP</name>
        <dbReference type="ChEBI" id="CHEBI:30616"/>
    </ligand>
</feature>
<feature type="compositionally biased region" description="Low complexity" evidence="2">
    <location>
        <begin position="347"/>
        <end position="367"/>
    </location>
</feature>
<dbReference type="InParanoid" id="A0A0G4GPG2"/>
<dbReference type="SMART" id="SM00220">
    <property type="entry name" value="S_TKc"/>
    <property type="match status" value="1"/>
</dbReference>
<reference evidence="4 5" key="1">
    <citation type="submission" date="2014-11" db="EMBL/GenBank/DDBJ databases">
        <authorList>
            <person name="Zhu J."/>
            <person name="Qi W."/>
            <person name="Song R."/>
        </authorList>
    </citation>
    <scope>NUCLEOTIDE SEQUENCE [LARGE SCALE GENOMIC DNA]</scope>
</reference>
<dbReference type="OrthoDB" id="504170at2759"/>
<dbReference type="PANTHER" id="PTHR44167">
    <property type="entry name" value="OVARIAN-SPECIFIC SERINE/THREONINE-PROTEIN KINASE LOK-RELATED"/>
    <property type="match status" value="1"/>
</dbReference>
<evidence type="ECO:0000313" key="5">
    <source>
        <dbReference type="Proteomes" id="UP000041254"/>
    </source>
</evidence>
<accession>A0A0G4GPG2</accession>
<protein>
    <recommendedName>
        <fullName evidence="3">Protein kinase domain-containing protein</fullName>
    </recommendedName>
</protein>
<dbReference type="VEuPathDB" id="CryptoDB:Vbra_967"/>
<dbReference type="Proteomes" id="UP000041254">
    <property type="component" value="Unassembled WGS sequence"/>
</dbReference>
<sequence length="415" mass="46622">MGGKGSKAGLEVFPPAFLQDYEIGQELGEGAYGKVIMVQHKQSGEKRAAKITRRTNQTDATYRQKKFRRQRKDQTAREQPPDTDEGESWSALNEAECLKKYQHKNIIQRHDFYTGDPMYVLVIDLCTGGDLLEYSLRYDNGAVPESIARKLIRQVLEGLAYLHGLGWIHRDLKMENVMFSRKLKLDNDVFEDSLLRIIDFGFATHVDEVPSGADSHDKKAKARGSLHYFAPESVYRKIDPSADVWAAGVIAYSILYGTMPFDGGDETTVLQKIMTEEPPYTTRQVSPLAADLVRRLLVKDNIYRMTAAEALQHPFLLDSSPHDITPLSNQHTSPPQSASSEDRLPPSSQSSSKTGRNSSSTHSGQQQQHHHQHQQEQQDGDDDSPAACELREEEQVHTPSSPPLSPMVSADDRRH</sequence>
<dbReference type="SUPFAM" id="SSF56112">
    <property type="entry name" value="Protein kinase-like (PK-like)"/>
    <property type="match status" value="1"/>
</dbReference>